<organism evidence="20 21">
    <name type="scientific">Podarcis lilfordi</name>
    <name type="common">Lilford's wall lizard</name>
    <dbReference type="NCBI Taxonomy" id="74358"/>
    <lineage>
        <taxon>Eukaryota</taxon>
        <taxon>Metazoa</taxon>
        <taxon>Chordata</taxon>
        <taxon>Craniata</taxon>
        <taxon>Vertebrata</taxon>
        <taxon>Euteleostomi</taxon>
        <taxon>Lepidosauria</taxon>
        <taxon>Squamata</taxon>
        <taxon>Bifurcata</taxon>
        <taxon>Unidentata</taxon>
        <taxon>Episquamata</taxon>
        <taxon>Laterata</taxon>
        <taxon>Lacertibaenia</taxon>
        <taxon>Lacertidae</taxon>
        <taxon>Podarcis</taxon>
    </lineage>
</organism>
<dbReference type="PANTHER" id="PTHR46874:SF1">
    <property type="entry name" value="TUMOR NECROSIS FACTOR RECEPTOR SUPERFAMILY MEMBER 6"/>
    <property type="match status" value="1"/>
</dbReference>
<dbReference type="InterPro" id="IPR000488">
    <property type="entry name" value="Death_dom"/>
</dbReference>
<keyword evidence="10 16" id="KW-1015">Disulfide bond</keyword>
<keyword evidence="9" id="KW-0564">Palmitate</keyword>
<evidence type="ECO:0000256" key="11">
    <source>
        <dbReference type="ARBA" id="ARBA00023180"/>
    </source>
</evidence>
<keyword evidence="4" id="KW-1003">Cell membrane</keyword>
<comment type="subcellular location">
    <subcellularLocation>
        <location evidence="1">Cell membrane</location>
        <topology evidence="1">Single-pass type I membrane protein</topology>
    </subcellularLocation>
    <subcellularLocation>
        <location evidence="2">Membrane raft</location>
    </subcellularLocation>
</comment>
<feature type="domain" description="Death" evidence="18">
    <location>
        <begin position="292"/>
        <end position="358"/>
    </location>
</feature>
<evidence type="ECO:0000256" key="10">
    <source>
        <dbReference type="ARBA" id="ARBA00023157"/>
    </source>
</evidence>
<keyword evidence="21" id="KW-1185">Reference proteome</keyword>
<dbReference type="GO" id="GO:0043066">
    <property type="term" value="P:negative regulation of apoptotic process"/>
    <property type="evidence" value="ECO:0007669"/>
    <property type="project" value="TreeGrafter"/>
</dbReference>
<dbReference type="GO" id="GO:0031265">
    <property type="term" value="C:CD95 death-inducing signaling complex"/>
    <property type="evidence" value="ECO:0007669"/>
    <property type="project" value="TreeGrafter"/>
</dbReference>
<dbReference type="Pfam" id="PF00020">
    <property type="entry name" value="TNFR_c6"/>
    <property type="match status" value="1"/>
</dbReference>
<comment type="caution">
    <text evidence="16">Lacks conserved residue(s) required for the propagation of feature annotation.</text>
</comment>
<dbReference type="GO" id="GO:0005516">
    <property type="term" value="F:calmodulin binding"/>
    <property type="evidence" value="ECO:0007669"/>
    <property type="project" value="UniProtKB-KW"/>
</dbReference>
<evidence type="ECO:0000256" key="17">
    <source>
        <dbReference type="SAM" id="Phobius"/>
    </source>
</evidence>
<dbReference type="GO" id="GO:0032872">
    <property type="term" value="P:regulation of stress-activated MAPK cascade"/>
    <property type="evidence" value="ECO:0007669"/>
    <property type="project" value="TreeGrafter"/>
</dbReference>
<dbReference type="InterPro" id="IPR001368">
    <property type="entry name" value="TNFR/NGFR_Cys_rich_reg"/>
</dbReference>
<evidence type="ECO:0000256" key="2">
    <source>
        <dbReference type="ARBA" id="ARBA00004285"/>
    </source>
</evidence>
<evidence type="ECO:0000256" key="9">
    <source>
        <dbReference type="ARBA" id="ARBA00023139"/>
    </source>
</evidence>
<dbReference type="SUPFAM" id="SSF47986">
    <property type="entry name" value="DEATH domain"/>
    <property type="match status" value="1"/>
</dbReference>
<evidence type="ECO:0000256" key="12">
    <source>
        <dbReference type="ARBA" id="ARBA00023288"/>
    </source>
</evidence>
<keyword evidence="12" id="KW-0449">Lipoprotein</keyword>
<keyword evidence="17" id="KW-0812">Transmembrane</keyword>
<evidence type="ECO:0000313" key="21">
    <source>
        <dbReference type="Proteomes" id="UP001178461"/>
    </source>
</evidence>
<dbReference type="Proteomes" id="UP001178461">
    <property type="component" value="Chromosome 5"/>
</dbReference>
<keyword evidence="11" id="KW-0325">Glycoprotein</keyword>
<evidence type="ECO:0000256" key="8">
    <source>
        <dbReference type="ARBA" id="ARBA00022860"/>
    </source>
</evidence>
<dbReference type="Gene3D" id="1.10.533.10">
    <property type="entry name" value="Death Domain, Fas"/>
    <property type="match status" value="1"/>
</dbReference>
<feature type="transmembrane region" description="Helical" evidence="17">
    <location>
        <begin position="217"/>
        <end position="239"/>
    </location>
</feature>
<evidence type="ECO:0000256" key="16">
    <source>
        <dbReference type="PROSITE-ProRule" id="PRU00206"/>
    </source>
</evidence>
<evidence type="ECO:0000259" key="18">
    <source>
        <dbReference type="PROSITE" id="PS50017"/>
    </source>
</evidence>
<dbReference type="SMART" id="SM00005">
    <property type="entry name" value="DEATH"/>
    <property type="match status" value="1"/>
</dbReference>
<dbReference type="PROSITE" id="PS50017">
    <property type="entry name" value="DEATH_DOMAIN"/>
    <property type="match status" value="1"/>
</dbReference>
<evidence type="ECO:0000256" key="6">
    <source>
        <dbReference type="ARBA" id="ARBA00022729"/>
    </source>
</evidence>
<dbReference type="GO" id="GO:0045121">
    <property type="term" value="C:membrane raft"/>
    <property type="evidence" value="ECO:0007669"/>
    <property type="project" value="UniProtKB-SubCell"/>
</dbReference>
<keyword evidence="6" id="KW-0732">Signal</keyword>
<accession>A0AA35P7N5</accession>
<evidence type="ECO:0000313" key="20">
    <source>
        <dbReference type="EMBL" id="CAI5774697.1"/>
    </source>
</evidence>
<dbReference type="GO" id="GO:0097192">
    <property type="term" value="P:extrinsic apoptotic signaling pathway in absence of ligand"/>
    <property type="evidence" value="ECO:0007669"/>
    <property type="project" value="TreeGrafter"/>
</dbReference>
<dbReference type="SUPFAM" id="SSF57586">
    <property type="entry name" value="TNF receptor-like"/>
    <property type="match status" value="2"/>
</dbReference>
<dbReference type="GO" id="GO:0006955">
    <property type="term" value="P:immune response"/>
    <property type="evidence" value="ECO:0007669"/>
    <property type="project" value="InterPro"/>
</dbReference>
<dbReference type="GO" id="GO:0097527">
    <property type="term" value="P:necroptotic signaling pathway"/>
    <property type="evidence" value="ECO:0007669"/>
    <property type="project" value="TreeGrafter"/>
</dbReference>
<feature type="domain" description="TNFR-Cys" evidence="19">
    <location>
        <begin position="165"/>
        <end position="204"/>
    </location>
</feature>
<evidence type="ECO:0000256" key="4">
    <source>
        <dbReference type="ARBA" id="ARBA00022475"/>
    </source>
</evidence>
<evidence type="ECO:0000256" key="15">
    <source>
        <dbReference type="ARBA" id="ARBA00032502"/>
    </source>
</evidence>
<dbReference type="InterPro" id="IPR011029">
    <property type="entry name" value="DEATH-like_dom_sf"/>
</dbReference>
<evidence type="ECO:0000256" key="5">
    <source>
        <dbReference type="ARBA" id="ARBA00022703"/>
    </source>
</evidence>
<keyword evidence="17" id="KW-1133">Transmembrane helix</keyword>
<keyword evidence="20" id="KW-0675">Receptor</keyword>
<keyword evidence="7" id="KW-0677">Repeat</keyword>
<dbReference type="GO" id="GO:0009897">
    <property type="term" value="C:external side of plasma membrane"/>
    <property type="evidence" value="ECO:0007669"/>
    <property type="project" value="TreeGrafter"/>
</dbReference>
<feature type="disulfide bond" evidence="16">
    <location>
        <begin position="166"/>
        <end position="181"/>
    </location>
</feature>
<gene>
    <name evidence="20" type="ORF">PODLI_1B025620</name>
</gene>
<dbReference type="InterPro" id="IPR008063">
    <property type="entry name" value="Fas_rcpt"/>
</dbReference>
<dbReference type="AlphaFoldDB" id="A0AA35P7N5"/>
<evidence type="ECO:0000256" key="3">
    <source>
        <dbReference type="ARBA" id="ARBA00015761"/>
    </source>
</evidence>
<evidence type="ECO:0000256" key="13">
    <source>
        <dbReference type="ARBA" id="ARBA00030181"/>
    </source>
</evidence>
<protein>
    <recommendedName>
        <fullName evidence="3">Tumor necrosis factor receptor superfamily member 6</fullName>
    </recommendedName>
    <alternativeName>
        <fullName evidence="14">Apo-1 antigen</fullName>
    </alternativeName>
    <alternativeName>
        <fullName evidence="15">Apoptosis-mediating surface antigen FAS</fullName>
    </alternativeName>
    <alternativeName>
        <fullName evidence="13">FASLG receptor</fullName>
    </alternativeName>
</protein>
<dbReference type="Pfam" id="PF00531">
    <property type="entry name" value="Death"/>
    <property type="match status" value="1"/>
</dbReference>
<dbReference type="PANTHER" id="PTHR46874">
    <property type="entry name" value="TUMOR NECROSIS FACTOR RECEPTOR SUPERFAMILY MEMBER 6"/>
    <property type="match status" value="1"/>
</dbReference>
<name>A0AA35P7N5_9SAUR</name>
<dbReference type="PRINTS" id="PR01680">
    <property type="entry name" value="TNFACTORR6"/>
</dbReference>
<sequence>MFTLLTIRGREFLRSALLSFSFYMRRQNNMAKKLVLCLLTLCLAFDFITPGPLHENVSMSMTPRAHKKPGPVKSIFKRNVIGCQNDTQYLFEDLCCDSCKPGSFAKRKGCTKDNPTTFCKKCIDGEEYMDNYNYHHECLRCGHCDTLHGFEVEKNCTIHQNIKCRCRSGYFCNSSEPCRHCDPCDECKGGKILENCTQTNNTRCDRTEIAQDKTASIVAPVVVIIVIVAVIVIGVMWCVRKKKKTAEYNVKQEPNGMLPLEEMEPLRYPDIDLLPHIPVIAEEMRHAEVMAFVRRLNVTSNRIDVIMKDNPNDGAEQKIKLLECWYQEHGMKDAYKTLITTLRDLRFRAAADKIEQKINGVRK</sequence>
<evidence type="ECO:0000259" key="19">
    <source>
        <dbReference type="PROSITE" id="PS50050"/>
    </source>
</evidence>
<dbReference type="GO" id="GO:0006924">
    <property type="term" value="P:activation-induced cell death of T cells"/>
    <property type="evidence" value="ECO:0007669"/>
    <property type="project" value="TreeGrafter"/>
</dbReference>
<evidence type="ECO:0000256" key="7">
    <source>
        <dbReference type="ARBA" id="ARBA00022737"/>
    </source>
</evidence>
<dbReference type="SMART" id="SM00208">
    <property type="entry name" value="TNFR"/>
    <property type="match status" value="3"/>
</dbReference>
<proteinExistence type="predicted"/>
<keyword evidence="5" id="KW-0053">Apoptosis</keyword>
<dbReference type="Gene3D" id="2.10.50.10">
    <property type="entry name" value="Tumor Necrosis Factor Receptor, subunit A, domain 2"/>
    <property type="match status" value="2"/>
</dbReference>
<evidence type="ECO:0000256" key="1">
    <source>
        <dbReference type="ARBA" id="ARBA00004251"/>
    </source>
</evidence>
<keyword evidence="17" id="KW-0472">Membrane</keyword>
<dbReference type="GO" id="GO:0005031">
    <property type="term" value="F:tumor necrosis factor receptor activity"/>
    <property type="evidence" value="ECO:0007669"/>
    <property type="project" value="TreeGrafter"/>
</dbReference>
<feature type="repeat" description="TNFR-Cys" evidence="16">
    <location>
        <begin position="121"/>
        <end position="164"/>
    </location>
</feature>
<dbReference type="PROSITE" id="PS50050">
    <property type="entry name" value="TNFR_NGFR_2"/>
    <property type="match status" value="2"/>
</dbReference>
<dbReference type="EMBL" id="OX395130">
    <property type="protein sequence ID" value="CAI5774697.1"/>
    <property type="molecule type" value="Genomic_DNA"/>
</dbReference>
<evidence type="ECO:0000256" key="14">
    <source>
        <dbReference type="ARBA" id="ARBA00032338"/>
    </source>
</evidence>
<keyword evidence="8" id="KW-0112">Calmodulin-binding</keyword>
<feature type="domain" description="TNFR-Cys" evidence="19">
    <location>
        <begin position="121"/>
        <end position="164"/>
    </location>
</feature>
<reference evidence="20" key="1">
    <citation type="submission" date="2022-12" db="EMBL/GenBank/DDBJ databases">
        <authorList>
            <person name="Alioto T."/>
            <person name="Alioto T."/>
            <person name="Gomez Garrido J."/>
        </authorList>
    </citation>
    <scope>NUCLEOTIDE SEQUENCE</scope>
</reference>
<feature type="repeat" description="TNFR-Cys" evidence="16">
    <location>
        <begin position="165"/>
        <end position="204"/>
    </location>
</feature>
<dbReference type="GO" id="GO:0097049">
    <property type="term" value="P:motor neuron apoptotic process"/>
    <property type="evidence" value="ECO:0007669"/>
    <property type="project" value="TreeGrafter"/>
</dbReference>